<evidence type="ECO:0000256" key="3">
    <source>
        <dbReference type="ARBA" id="ARBA00022679"/>
    </source>
</evidence>
<evidence type="ECO:0000256" key="1">
    <source>
        <dbReference type="ARBA" id="ARBA00001946"/>
    </source>
</evidence>
<keyword evidence="11" id="KW-1185">Reference proteome</keyword>
<evidence type="ECO:0000256" key="4">
    <source>
        <dbReference type="ARBA" id="ARBA00022741"/>
    </source>
</evidence>
<dbReference type="SMART" id="SM00046">
    <property type="entry name" value="DAGKc"/>
    <property type="match status" value="1"/>
</dbReference>
<dbReference type="GO" id="GO:0016301">
    <property type="term" value="F:kinase activity"/>
    <property type="evidence" value="ECO:0007669"/>
    <property type="project" value="UniProtKB-KW"/>
</dbReference>
<evidence type="ECO:0000256" key="2">
    <source>
        <dbReference type="ARBA" id="ARBA00005983"/>
    </source>
</evidence>
<dbReference type="Gene3D" id="3.40.50.10330">
    <property type="entry name" value="Probable inorganic polyphosphate/atp-NAD kinase, domain 1"/>
    <property type="match status" value="1"/>
</dbReference>
<evidence type="ECO:0000256" key="5">
    <source>
        <dbReference type="ARBA" id="ARBA00022777"/>
    </source>
</evidence>
<dbReference type="GO" id="GO:0005524">
    <property type="term" value="F:ATP binding"/>
    <property type="evidence" value="ECO:0007669"/>
    <property type="project" value="UniProtKB-KW"/>
</dbReference>
<dbReference type="Gene3D" id="2.60.200.40">
    <property type="match status" value="1"/>
</dbReference>
<accession>D0BKJ9</accession>
<name>D0BKJ9_9LACT</name>
<dbReference type="eggNOG" id="COG1597">
    <property type="taxonomic scope" value="Bacteria"/>
</dbReference>
<evidence type="ECO:0000256" key="7">
    <source>
        <dbReference type="ARBA" id="ARBA00023209"/>
    </source>
</evidence>
<keyword evidence="7" id="KW-0443">Lipid metabolism</keyword>
<dbReference type="STRING" id="626369.HMPREF0446_00484"/>
<dbReference type="NCBIfam" id="TIGR00147">
    <property type="entry name" value="YegS/Rv2252/BmrU family lipid kinase"/>
    <property type="match status" value="1"/>
</dbReference>
<comment type="similarity">
    <text evidence="2">Belongs to the diacylglycerol/lipid kinase family.</text>
</comment>
<organism evidence="10 11">
    <name type="scientific">Granulicatella elegans ATCC 700633</name>
    <dbReference type="NCBI Taxonomy" id="626369"/>
    <lineage>
        <taxon>Bacteria</taxon>
        <taxon>Bacillati</taxon>
        <taxon>Bacillota</taxon>
        <taxon>Bacilli</taxon>
        <taxon>Lactobacillales</taxon>
        <taxon>Carnobacteriaceae</taxon>
        <taxon>Granulicatella</taxon>
    </lineage>
</organism>
<gene>
    <name evidence="10" type="ORF">HMPREF0446_00484</name>
</gene>
<sequence length="310" mass="34988">MEYIIIANPHSGAGMGMKQFNLLIQYFNDHSLSYSSHLTHYAGEVYQIIKKILPALNANHRIIIIGGDGTLNEAIATFIKFQKSIPISYLPAGTGNDFSREMNFTHDIPTFIERLNNEMISTLELISYNEKLSHTCGIALNSLGFGIDAAICQLNTLKSKKQKSKLGLNKLSYLTPIINAFKNHKEFQASIQINNEPVQVSDKNLLVGLFNHSYFGGGIRFVPTAKQNSHNFEVVVARDVTTPTILKAFPFILWNKQHFERFPKHLIKQTATTASIKIEQPILMQTDGEFYSFEEVELDAKLITYPIYLT</sequence>
<keyword evidence="7" id="KW-0594">Phospholipid biosynthesis</keyword>
<dbReference type="InterPro" id="IPR016064">
    <property type="entry name" value="NAD/diacylglycerol_kinase_sf"/>
</dbReference>
<proteinExistence type="inferred from homology"/>
<dbReference type="GO" id="GO:0008654">
    <property type="term" value="P:phospholipid biosynthetic process"/>
    <property type="evidence" value="ECO:0007669"/>
    <property type="project" value="UniProtKB-KW"/>
</dbReference>
<keyword evidence="3" id="KW-0808">Transferase</keyword>
<dbReference type="InterPro" id="IPR001206">
    <property type="entry name" value="Diacylglycerol_kinase_cat_dom"/>
</dbReference>
<dbReference type="RefSeq" id="WP_006702758.1">
    <property type="nucleotide sequence ID" value="NZ_KI391971.1"/>
</dbReference>
<evidence type="ECO:0000313" key="11">
    <source>
        <dbReference type="Proteomes" id="UP000002939"/>
    </source>
</evidence>
<dbReference type="InterPro" id="IPR017438">
    <property type="entry name" value="ATP-NAD_kinase_N"/>
</dbReference>
<keyword evidence="5 10" id="KW-0418">Kinase</keyword>
<dbReference type="InterPro" id="IPR045540">
    <property type="entry name" value="YegS/DAGK_C"/>
</dbReference>
<reference evidence="10" key="1">
    <citation type="submission" date="2009-09" db="EMBL/GenBank/DDBJ databases">
        <authorList>
            <consortium name="The Broad Institute Genome Sequencing Platform"/>
            <person name="Ward D."/>
            <person name="Feldgarden M."/>
            <person name="Earl A."/>
            <person name="Young S.K."/>
            <person name="Zeng Q."/>
            <person name="Koehrsen M."/>
            <person name="Alvarado L."/>
            <person name="Berlin A."/>
            <person name="Bochicchio J."/>
            <person name="Borenstein D."/>
            <person name="Chapman S.B."/>
            <person name="Chen Z."/>
            <person name="Engels R."/>
            <person name="Freedman E."/>
            <person name="Gellesch M."/>
            <person name="Goldberg J."/>
            <person name="Griggs A."/>
            <person name="Gujja S."/>
            <person name="Heilman E."/>
            <person name="Heiman D."/>
            <person name="Hepburn T."/>
            <person name="Howarth C."/>
            <person name="Jen D."/>
            <person name="Larson L."/>
            <person name="Lewis B."/>
            <person name="Mehta T."/>
            <person name="Park D."/>
            <person name="Pearson M."/>
            <person name="Roberts A."/>
            <person name="Saif S."/>
            <person name="Shea T."/>
            <person name="Shenoy N."/>
            <person name="Sisk P."/>
            <person name="Stolte C."/>
            <person name="Sykes S."/>
            <person name="Thomson T."/>
            <person name="Walk T."/>
            <person name="White J."/>
            <person name="Yandava C."/>
            <person name="Sibley C.D."/>
            <person name="Field T.R."/>
            <person name="Grinwis M."/>
            <person name="Eshaghurshan C.S."/>
            <person name="Surette M.G."/>
            <person name="Haas B."/>
            <person name="Nusbaum C."/>
            <person name="Birren B."/>
        </authorList>
    </citation>
    <scope>NUCLEOTIDE SEQUENCE [LARGE SCALE GENOMIC DNA]</scope>
    <source>
        <strain evidence="10">ATCC 700633</strain>
    </source>
</reference>
<keyword evidence="8" id="KW-1208">Phospholipid metabolism</keyword>
<dbReference type="PANTHER" id="PTHR12358">
    <property type="entry name" value="SPHINGOSINE KINASE"/>
    <property type="match status" value="1"/>
</dbReference>
<dbReference type="OrthoDB" id="9786026at2"/>
<dbReference type="Proteomes" id="UP000002939">
    <property type="component" value="Unassembled WGS sequence"/>
</dbReference>
<dbReference type="EMBL" id="ACRF02000013">
    <property type="protein sequence ID" value="EEW93602.1"/>
    <property type="molecule type" value="Genomic_DNA"/>
</dbReference>
<keyword evidence="7" id="KW-0444">Lipid biosynthesis</keyword>
<dbReference type="SUPFAM" id="SSF111331">
    <property type="entry name" value="NAD kinase/diacylglycerol kinase-like"/>
    <property type="match status" value="1"/>
</dbReference>
<keyword evidence="4" id="KW-0547">Nucleotide-binding</keyword>
<evidence type="ECO:0000259" key="9">
    <source>
        <dbReference type="PROSITE" id="PS50146"/>
    </source>
</evidence>
<dbReference type="PROSITE" id="PS50146">
    <property type="entry name" value="DAGK"/>
    <property type="match status" value="1"/>
</dbReference>
<evidence type="ECO:0000313" key="10">
    <source>
        <dbReference type="EMBL" id="EEW93602.1"/>
    </source>
</evidence>
<dbReference type="Pfam" id="PF19279">
    <property type="entry name" value="YegS_C"/>
    <property type="match status" value="1"/>
</dbReference>
<dbReference type="AlphaFoldDB" id="D0BKJ9"/>
<dbReference type="InterPro" id="IPR050187">
    <property type="entry name" value="Lipid_Phosphate_FormReg"/>
</dbReference>
<evidence type="ECO:0000256" key="6">
    <source>
        <dbReference type="ARBA" id="ARBA00022840"/>
    </source>
</evidence>
<feature type="domain" description="DAGKc" evidence="9">
    <location>
        <begin position="1"/>
        <end position="131"/>
    </location>
</feature>
<comment type="cofactor">
    <cofactor evidence="1">
        <name>Mg(2+)</name>
        <dbReference type="ChEBI" id="CHEBI:18420"/>
    </cofactor>
</comment>
<evidence type="ECO:0000256" key="8">
    <source>
        <dbReference type="ARBA" id="ARBA00023264"/>
    </source>
</evidence>
<reference evidence="10" key="2">
    <citation type="submission" date="2011-10" db="EMBL/GenBank/DDBJ databases">
        <title>The Genome Sequence of Granulicatella elegans ATCC 700633.</title>
        <authorList>
            <consortium name="The Broad Institute Genome Sequencing Platform"/>
            <consortium name="The Broad Institute Genome Sequencing Center for Infectious Disease"/>
            <person name="Earl A."/>
            <person name="Ward D."/>
            <person name="Feldgarden M."/>
            <person name="Gevers D."/>
            <person name="Sibley C.D."/>
            <person name="Field T.R."/>
            <person name="Grinwis M."/>
            <person name="Eshaghurshan C.S."/>
            <person name="Surette M.G."/>
            <person name="Young S.K."/>
            <person name="Zeng Q."/>
            <person name="Gargeya S."/>
            <person name="Fitzgerald M."/>
            <person name="Haas B."/>
            <person name="Abouelleil A."/>
            <person name="Alvarado L."/>
            <person name="Arachchi H.M."/>
            <person name="Berlin A."/>
            <person name="Brown A."/>
            <person name="Chapman S.B."/>
            <person name="Chen Z."/>
            <person name="Dunbar C."/>
            <person name="Freedman E."/>
            <person name="Gearin G."/>
            <person name="Goldberg J."/>
            <person name="Griggs A."/>
            <person name="Gujja S."/>
            <person name="Heiman D."/>
            <person name="Howarth C."/>
            <person name="Larson L."/>
            <person name="Lui A."/>
            <person name="MacDonald P.J.P."/>
            <person name="Montmayeur A."/>
            <person name="Murphy C."/>
            <person name="Neiman D."/>
            <person name="Pearson M."/>
            <person name="Priest M."/>
            <person name="Roberts A."/>
            <person name="Saif S."/>
            <person name="Shea T."/>
            <person name="Shenoy N."/>
            <person name="Sisk P."/>
            <person name="Stolte C."/>
            <person name="Sykes S."/>
            <person name="Wortman J."/>
            <person name="Nusbaum C."/>
            <person name="Birren B."/>
        </authorList>
    </citation>
    <scope>NUCLEOTIDE SEQUENCE [LARGE SCALE GENOMIC DNA]</scope>
    <source>
        <strain evidence="10">ATCC 700633</strain>
    </source>
</reference>
<keyword evidence="6" id="KW-0067">ATP-binding</keyword>
<dbReference type="Pfam" id="PF00781">
    <property type="entry name" value="DAGK_cat"/>
    <property type="match status" value="1"/>
</dbReference>
<dbReference type="HOGENOM" id="CLU_045532_0_2_9"/>
<comment type="caution">
    <text evidence="10">The sequence shown here is derived from an EMBL/GenBank/DDBJ whole genome shotgun (WGS) entry which is preliminary data.</text>
</comment>
<protein>
    <submittedName>
        <fullName evidence="10">YegS BmrU family lipid kinase</fullName>
    </submittedName>
</protein>
<dbReference type="PANTHER" id="PTHR12358:SF54">
    <property type="entry name" value="SPHINGOSINE KINASE RELATED PROTEIN"/>
    <property type="match status" value="1"/>
</dbReference>
<dbReference type="InterPro" id="IPR005218">
    <property type="entry name" value="Diacylglycerol/lipid_kinase"/>
</dbReference>